<dbReference type="Gramene" id="EFJ12183">
    <property type="protein sequence ID" value="EFJ12183"/>
    <property type="gene ID" value="SELMODRAFT_446760"/>
</dbReference>
<organism evidence="3">
    <name type="scientific">Selaginella moellendorffii</name>
    <name type="common">Spikemoss</name>
    <dbReference type="NCBI Taxonomy" id="88036"/>
    <lineage>
        <taxon>Eukaryota</taxon>
        <taxon>Viridiplantae</taxon>
        <taxon>Streptophyta</taxon>
        <taxon>Embryophyta</taxon>
        <taxon>Tracheophyta</taxon>
        <taxon>Lycopodiopsida</taxon>
        <taxon>Selaginellales</taxon>
        <taxon>Selaginellaceae</taxon>
        <taxon>Selaginella</taxon>
    </lineage>
</organism>
<dbReference type="HOGENOM" id="CLU_038778_2_1_1"/>
<sequence length="369" mass="41653">MENKKPLLPHNKWLHLPSELHEKIFALLPIAAITRCRAVCHTWRSILLSPPFLQHWARIAAPIPWFLMFRDHKFRAYSPALGTWHDIPAVNPSDHALDLTCIVASAGGLLFLSSQKKKKGSPPLLLVCNPLTKSCRILPGLSRITLIYVMGMMESGWNSYKILVAGVASSSSQELITEIYDSASGGWECQSSARLDAFQDFSGMRAVWSDGFFYCLSVPPYKLVAYDMGKRSWITLDHAQQLPALAIPNLASASLLVCRGRLVMAAKITGAAASKRVRIWEFDAQSCHWKDAIANSDPVLQEFCKCVSYFMALQRPRGLDSVCFNSWCRWRTLMYDVSQKKWHWLPEHCGRFKDMLSGLTYEPTFLARA</sequence>
<keyword evidence="3" id="KW-1185">Reference proteome</keyword>
<dbReference type="GO" id="GO:0031146">
    <property type="term" value="P:SCF-dependent proteasomal ubiquitin-dependent protein catabolic process"/>
    <property type="evidence" value="ECO:0000318"/>
    <property type="project" value="GO_Central"/>
</dbReference>
<reference evidence="2 3" key="1">
    <citation type="journal article" date="2011" name="Science">
        <title>The Selaginella genome identifies genetic changes associated with the evolution of vascular plants.</title>
        <authorList>
            <person name="Banks J.A."/>
            <person name="Nishiyama T."/>
            <person name="Hasebe M."/>
            <person name="Bowman J.L."/>
            <person name="Gribskov M."/>
            <person name="dePamphilis C."/>
            <person name="Albert V.A."/>
            <person name="Aono N."/>
            <person name="Aoyama T."/>
            <person name="Ambrose B.A."/>
            <person name="Ashton N.W."/>
            <person name="Axtell M.J."/>
            <person name="Barker E."/>
            <person name="Barker M.S."/>
            <person name="Bennetzen J.L."/>
            <person name="Bonawitz N.D."/>
            <person name="Chapple C."/>
            <person name="Cheng C."/>
            <person name="Correa L.G."/>
            <person name="Dacre M."/>
            <person name="DeBarry J."/>
            <person name="Dreyer I."/>
            <person name="Elias M."/>
            <person name="Engstrom E.M."/>
            <person name="Estelle M."/>
            <person name="Feng L."/>
            <person name="Finet C."/>
            <person name="Floyd S.K."/>
            <person name="Frommer W.B."/>
            <person name="Fujita T."/>
            <person name="Gramzow L."/>
            <person name="Gutensohn M."/>
            <person name="Harholt J."/>
            <person name="Hattori M."/>
            <person name="Heyl A."/>
            <person name="Hirai T."/>
            <person name="Hiwatashi Y."/>
            <person name="Ishikawa M."/>
            <person name="Iwata M."/>
            <person name="Karol K.G."/>
            <person name="Koehler B."/>
            <person name="Kolukisaoglu U."/>
            <person name="Kubo M."/>
            <person name="Kurata T."/>
            <person name="Lalonde S."/>
            <person name="Li K."/>
            <person name="Li Y."/>
            <person name="Litt A."/>
            <person name="Lyons E."/>
            <person name="Manning G."/>
            <person name="Maruyama T."/>
            <person name="Michael T.P."/>
            <person name="Mikami K."/>
            <person name="Miyazaki S."/>
            <person name="Morinaga S."/>
            <person name="Murata T."/>
            <person name="Mueller-Roeber B."/>
            <person name="Nelson D.R."/>
            <person name="Obara M."/>
            <person name="Oguri Y."/>
            <person name="Olmstead R.G."/>
            <person name="Onodera N."/>
            <person name="Petersen B.L."/>
            <person name="Pils B."/>
            <person name="Prigge M."/>
            <person name="Rensing S.A."/>
            <person name="Riano-Pachon D.M."/>
            <person name="Roberts A.W."/>
            <person name="Sato Y."/>
            <person name="Scheller H.V."/>
            <person name="Schulz B."/>
            <person name="Schulz C."/>
            <person name="Shakirov E.V."/>
            <person name="Shibagaki N."/>
            <person name="Shinohara N."/>
            <person name="Shippen D.E."/>
            <person name="Soerensen I."/>
            <person name="Sotooka R."/>
            <person name="Sugimoto N."/>
            <person name="Sugita M."/>
            <person name="Sumikawa N."/>
            <person name="Tanurdzic M."/>
            <person name="Theissen G."/>
            <person name="Ulvskov P."/>
            <person name="Wakazuki S."/>
            <person name="Weng J.K."/>
            <person name="Willats W.W."/>
            <person name="Wipf D."/>
            <person name="Wolf P.G."/>
            <person name="Yang L."/>
            <person name="Zimmer A.D."/>
            <person name="Zhu Q."/>
            <person name="Mitros T."/>
            <person name="Hellsten U."/>
            <person name="Loque D."/>
            <person name="Otillar R."/>
            <person name="Salamov A."/>
            <person name="Schmutz J."/>
            <person name="Shapiro H."/>
            <person name="Lindquist E."/>
            <person name="Lucas S."/>
            <person name="Rokhsar D."/>
            <person name="Grigoriev I.V."/>
        </authorList>
    </citation>
    <scope>NUCLEOTIDE SEQUENCE [LARGE SCALE GENOMIC DNA]</scope>
</reference>
<evidence type="ECO:0000313" key="2">
    <source>
        <dbReference type="EMBL" id="EFJ12183.1"/>
    </source>
</evidence>
<dbReference type="Gene3D" id="1.20.1280.50">
    <property type="match status" value="1"/>
</dbReference>
<dbReference type="Pfam" id="PF00646">
    <property type="entry name" value="F-box"/>
    <property type="match status" value="1"/>
</dbReference>
<evidence type="ECO:0000313" key="3">
    <source>
        <dbReference type="Proteomes" id="UP000001514"/>
    </source>
</evidence>
<evidence type="ECO:0000259" key="1">
    <source>
        <dbReference type="PROSITE" id="PS50181"/>
    </source>
</evidence>
<dbReference type="InterPro" id="IPR050796">
    <property type="entry name" value="SCF_F-box_component"/>
</dbReference>
<protein>
    <recommendedName>
        <fullName evidence="1">F-box domain-containing protein</fullName>
    </recommendedName>
</protein>
<dbReference type="Gene3D" id="2.120.10.80">
    <property type="entry name" value="Kelch-type beta propeller"/>
    <property type="match status" value="1"/>
</dbReference>
<dbReference type="InParanoid" id="D8SU29"/>
<accession>D8SU29</accession>
<dbReference type="PROSITE" id="PS50181">
    <property type="entry name" value="FBOX"/>
    <property type="match status" value="1"/>
</dbReference>
<dbReference type="AlphaFoldDB" id="D8SU29"/>
<dbReference type="InterPro" id="IPR001810">
    <property type="entry name" value="F-box_dom"/>
</dbReference>
<feature type="domain" description="F-box" evidence="1">
    <location>
        <begin position="10"/>
        <end position="59"/>
    </location>
</feature>
<dbReference type="OrthoDB" id="1893842at2759"/>
<dbReference type="GO" id="GO:0004842">
    <property type="term" value="F:ubiquitin-protein transferase activity"/>
    <property type="evidence" value="ECO:0000318"/>
    <property type="project" value="GO_Central"/>
</dbReference>
<dbReference type="SUPFAM" id="SSF117281">
    <property type="entry name" value="Kelch motif"/>
    <property type="match status" value="1"/>
</dbReference>
<dbReference type="KEGG" id="smo:SELMODRAFT_446760"/>
<dbReference type="OMA" id="CFSTHRG"/>
<dbReference type="InterPro" id="IPR036047">
    <property type="entry name" value="F-box-like_dom_sf"/>
</dbReference>
<dbReference type="Proteomes" id="UP000001514">
    <property type="component" value="Unassembled WGS sequence"/>
</dbReference>
<dbReference type="SMART" id="SM00256">
    <property type="entry name" value="FBOX"/>
    <property type="match status" value="1"/>
</dbReference>
<gene>
    <name evidence="2" type="ORF">SELMODRAFT_446760</name>
</gene>
<dbReference type="PANTHER" id="PTHR31672">
    <property type="entry name" value="BNACNNG10540D PROTEIN"/>
    <property type="match status" value="1"/>
</dbReference>
<dbReference type="eggNOG" id="ENOG502SNKE">
    <property type="taxonomic scope" value="Eukaryota"/>
</dbReference>
<proteinExistence type="predicted"/>
<dbReference type="PANTHER" id="PTHR31672:SF2">
    <property type="entry name" value="F-BOX DOMAIN-CONTAINING PROTEIN"/>
    <property type="match status" value="1"/>
</dbReference>
<dbReference type="SUPFAM" id="SSF81383">
    <property type="entry name" value="F-box domain"/>
    <property type="match status" value="1"/>
</dbReference>
<dbReference type="InterPro" id="IPR015915">
    <property type="entry name" value="Kelch-typ_b-propeller"/>
</dbReference>
<dbReference type="EMBL" id="GL377641">
    <property type="protein sequence ID" value="EFJ12183.1"/>
    <property type="molecule type" value="Genomic_DNA"/>
</dbReference>
<name>D8SU29_SELML</name>